<dbReference type="PANTHER" id="PTHR46401">
    <property type="entry name" value="GLYCOSYLTRANSFERASE WBBK-RELATED"/>
    <property type="match status" value="1"/>
</dbReference>
<dbReference type="RefSeq" id="WP_067306401.1">
    <property type="nucleotide sequence ID" value="NZ_LRMV01000041.1"/>
</dbReference>
<dbReference type="Gene3D" id="3.40.50.2000">
    <property type="entry name" value="Glycogen Phosphorylase B"/>
    <property type="match status" value="2"/>
</dbReference>
<dbReference type="EMBL" id="LT607752">
    <property type="protein sequence ID" value="SCG44519.1"/>
    <property type="molecule type" value="Genomic_DNA"/>
</dbReference>
<dbReference type="OrthoDB" id="9765330at2"/>
<dbReference type="Proteomes" id="UP000198226">
    <property type="component" value="Chromosome I"/>
</dbReference>
<sequence length="344" mass="35521">MPAVHVVLPGDIDDPATPSGGNAYDRRVCTGLAAAGWTVREHGVPGDWPSPDEAARARLAGVLTALPDGTLVLYDGLVASTVPELLAAQAGRLRQVLLVHMPLGDDVEARALPHADALVTTSGWTRDLLLARHPLDPARVAVAVPGVDPTDPAPGTAAGTALLCVAAVTPVKGHDVLVDALTGLADRPWTLDCVGALDRDPGFVAGLRQRVDRAGLAGRVRWHGPLSGPALDAAYAGADLLVLASRAETYGMVVVEALARGLPVLGTTAGGVPEALGRATDGAAPGMLVPPGDPVALAGGLRRWLHSADLRDRLRRAARDRRADLPGWPTTVTMISQVLDGVRT</sequence>
<protein>
    <submittedName>
        <fullName evidence="3">Glycosyl transferases group 1</fullName>
    </submittedName>
</protein>
<reference evidence="4" key="1">
    <citation type="submission" date="2016-06" db="EMBL/GenBank/DDBJ databases">
        <authorList>
            <person name="Varghese N."/>
            <person name="Submissions Spin"/>
        </authorList>
    </citation>
    <scope>NUCLEOTIDE SEQUENCE [LARGE SCALE GENOMIC DNA]</scope>
    <source>
        <strain evidence="4">DSM 44983</strain>
    </source>
</reference>
<dbReference type="PANTHER" id="PTHR46401:SF2">
    <property type="entry name" value="GLYCOSYLTRANSFERASE WBBK-RELATED"/>
    <property type="match status" value="1"/>
</dbReference>
<evidence type="ECO:0000259" key="2">
    <source>
        <dbReference type="Pfam" id="PF00534"/>
    </source>
</evidence>
<dbReference type="InterPro" id="IPR001296">
    <property type="entry name" value="Glyco_trans_1"/>
</dbReference>
<dbReference type="Pfam" id="PF00534">
    <property type="entry name" value="Glycos_transf_1"/>
    <property type="match status" value="1"/>
</dbReference>
<proteinExistence type="predicted"/>
<accession>A0A109ILH5</accession>
<name>A0A109ILH5_9ACTN</name>
<dbReference type="GO" id="GO:0016757">
    <property type="term" value="F:glycosyltransferase activity"/>
    <property type="evidence" value="ECO:0007669"/>
    <property type="project" value="InterPro"/>
</dbReference>
<evidence type="ECO:0000313" key="4">
    <source>
        <dbReference type="Proteomes" id="UP000198226"/>
    </source>
</evidence>
<dbReference type="SUPFAM" id="SSF53756">
    <property type="entry name" value="UDP-Glycosyltransferase/glycogen phosphorylase"/>
    <property type="match status" value="1"/>
</dbReference>
<organism evidence="3 4">
    <name type="scientific">Micromonospora rifamycinica</name>
    <dbReference type="NCBI Taxonomy" id="291594"/>
    <lineage>
        <taxon>Bacteria</taxon>
        <taxon>Bacillati</taxon>
        <taxon>Actinomycetota</taxon>
        <taxon>Actinomycetes</taxon>
        <taxon>Micromonosporales</taxon>
        <taxon>Micromonosporaceae</taxon>
        <taxon>Micromonospora</taxon>
    </lineage>
</organism>
<dbReference type="CDD" id="cd03801">
    <property type="entry name" value="GT4_PimA-like"/>
    <property type="match status" value="1"/>
</dbReference>
<feature type="domain" description="Glycosyl transferase family 1" evidence="2">
    <location>
        <begin position="162"/>
        <end position="320"/>
    </location>
</feature>
<dbReference type="AlphaFoldDB" id="A0A109ILH5"/>
<keyword evidence="1 3" id="KW-0808">Transferase</keyword>
<keyword evidence="4" id="KW-1185">Reference proteome</keyword>
<dbReference type="GO" id="GO:0009103">
    <property type="term" value="P:lipopolysaccharide biosynthetic process"/>
    <property type="evidence" value="ECO:0007669"/>
    <property type="project" value="TreeGrafter"/>
</dbReference>
<evidence type="ECO:0000256" key="1">
    <source>
        <dbReference type="ARBA" id="ARBA00022679"/>
    </source>
</evidence>
<gene>
    <name evidence="3" type="ORF">GA0070623_1149</name>
</gene>
<evidence type="ECO:0000313" key="3">
    <source>
        <dbReference type="EMBL" id="SCG44519.1"/>
    </source>
</evidence>